<dbReference type="EMBL" id="JANBQB010000081">
    <property type="protein sequence ID" value="KAJ1982707.1"/>
    <property type="molecule type" value="Genomic_DNA"/>
</dbReference>
<evidence type="ECO:0000259" key="7">
    <source>
        <dbReference type="SMART" id="SM00849"/>
    </source>
</evidence>
<evidence type="ECO:0000256" key="5">
    <source>
        <dbReference type="PROSITE-ProRule" id="PRU00339"/>
    </source>
</evidence>
<evidence type="ECO:0000256" key="2">
    <source>
        <dbReference type="ARBA" id="ARBA00022723"/>
    </source>
</evidence>
<dbReference type="GO" id="GO:0016787">
    <property type="term" value="F:hydrolase activity"/>
    <property type="evidence" value="ECO:0007669"/>
    <property type="project" value="UniProtKB-KW"/>
</dbReference>
<dbReference type="Gene3D" id="3.60.15.10">
    <property type="entry name" value="Ribonuclease Z/Hydroxyacylglutathione hydrolase-like"/>
    <property type="match status" value="1"/>
</dbReference>
<dbReference type="Pfam" id="PF13181">
    <property type="entry name" value="TPR_8"/>
    <property type="match status" value="1"/>
</dbReference>
<dbReference type="SMART" id="SM00028">
    <property type="entry name" value="TPR"/>
    <property type="match status" value="3"/>
</dbReference>
<feature type="compositionally biased region" description="Polar residues" evidence="6">
    <location>
        <begin position="61"/>
        <end position="71"/>
    </location>
</feature>
<comment type="cofactor">
    <cofactor evidence="1">
        <name>Zn(2+)</name>
        <dbReference type="ChEBI" id="CHEBI:29105"/>
    </cofactor>
</comment>
<evidence type="ECO:0000256" key="3">
    <source>
        <dbReference type="ARBA" id="ARBA00022801"/>
    </source>
</evidence>
<name>A0A9W8EEU2_9FUNG</name>
<proteinExistence type="predicted"/>
<dbReference type="Proteomes" id="UP001151582">
    <property type="component" value="Unassembled WGS sequence"/>
</dbReference>
<dbReference type="InterPro" id="IPR019734">
    <property type="entry name" value="TPR_rpt"/>
</dbReference>
<feature type="repeat" description="TPR" evidence="5">
    <location>
        <begin position="214"/>
        <end position="247"/>
    </location>
</feature>
<dbReference type="SMART" id="SM00849">
    <property type="entry name" value="Lactamase_B"/>
    <property type="match status" value="1"/>
</dbReference>
<dbReference type="SUPFAM" id="SSF56281">
    <property type="entry name" value="Metallo-hydrolase/oxidoreductase"/>
    <property type="match status" value="1"/>
</dbReference>
<evidence type="ECO:0000313" key="8">
    <source>
        <dbReference type="EMBL" id="KAJ1982707.1"/>
    </source>
</evidence>
<feature type="region of interest" description="Disordered" evidence="6">
    <location>
        <begin position="98"/>
        <end position="119"/>
    </location>
</feature>
<dbReference type="Pfam" id="PF00753">
    <property type="entry name" value="Lactamase_B"/>
    <property type="match status" value="1"/>
</dbReference>
<evidence type="ECO:0000256" key="4">
    <source>
        <dbReference type="ARBA" id="ARBA00022833"/>
    </source>
</evidence>
<organism evidence="8 9">
    <name type="scientific">Dimargaris verticillata</name>
    <dbReference type="NCBI Taxonomy" id="2761393"/>
    <lineage>
        <taxon>Eukaryota</taxon>
        <taxon>Fungi</taxon>
        <taxon>Fungi incertae sedis</taxon>
        <taxon>Zoopagomycota</taxon>
        <taxon>Kickxellomycotina</taxon>
        <taxon>Dimargaritomycetes</taxon>
        <taxon>Dimargaritales</taxon>
        <taxon>Dimargaritaceae</taxon>
        <taxon>Dimargaris</taxon>
    </lineage>
</organism>
<dbReference type="InterPro" id="IPR001279">
    <property type="entry name" value="Metallo-B-lactamas"/>
</dbReference>
<evidence type="ECO:0000313" key="9">
    <source>
        <dbReference type="Proteomes" id="UP001151582"/>
    </source>
</evidence>
<dbReference type="PANTHER" id="PTHR46233">
    <property type="entry name" value="HYDROXYACYLGLUTATHIONE HYDROLASE GLOC"/>
    <property type="match status" value="1"/>
</dbReference>
<feature type="compositionally biased region" description="Low complexity" evidence="6">
    <location>
        <begin position="21"/>
        <end position="42"/>
    </location>
</feature>
<dbReference type="InterPro" id="IPR011990">
    <property type="entry name" value="TPR-like_helical_dom_sf"/>
</dbReference>
<evidence type="ECO:0000256" key="6">
    <source>
        <dbReference type="SAM" id="MobiDB-lite"/>
    </source>
</evidence>
<sequence>MGQFSFARLKIPALSTKLNPSGKTSTASSAASTASSNAGGESLRTDDTPSTHSLAVPDDASVTTSRPSTATDRPPSRKSINLWSSAVFSDRRASKSFMRRRISMQSSHSQPGANHSVRSSVDTTRMPSEAQIYHLTLQANTAFEKEHYQEAIAAYTQALGLIEETMAHRDDLAAVEDLSCMLHSNRSMAYFMRQQLHDSLRDAEKVVQTRPSWSKGHFRKGEALLALGLFELAVMHYTRASELEPHNQELKRFAQKARYLLEDKQQGLAIYQLLPGRDIAHTKGLNLVQNKIFEFAQKMMNCVYLIVDRESKQCAVVDACWDVPGILRIVKKENLTLVAAIVTHYHFDHVGGVPPPPFDALHIRVSGLDTVLKRLPHVKAYIHEKDIPYLTESNPSLSLDRVTSTRDNFEMTLGTRTSLRFIHTPGHSEGSQCLLVNERRLFTGDTLFPTSCGRVDLAGGCKHAMQHSLQHILRNLDSEVMVYPGHNYGGLWSTIGYEKQYGMLRDTHSTEWGEATDPLSTT</sequence>
<keyword evidence="9" id="KW-1185">Reference proteome</keyword>
<evidence type="ECO:0000256" key="1">
    <source>
        <dbReference type="ARBA" id="ARBA00001947"/>
    </source>
</evidence>
<feature type="compositionally biased region" description="Polar residues" evidence="6">
    <location>
        <begin position="103"/>
        <end position="119"/>
    </location>
</feature>
<dbReference type="SUPFAM" id="SSF48452">
    <property type="entry name" value="TPR-like"/>
    <property type="match status" value="1"/>
</dbReference>
<dbReference type="CDD" id="cd16275">
    <property type="entry name" value="BaeB-like_MBL-fold"/>
    <property type="match status" value="1"/>
</dbReference>
<keyword evidence="4" id="KW-0862">Zinc</keyword>
<reference evidence="8" key="1">
    <citation type="submission" date="2022-07" db="EMBL/GenBank/DDBJ databases">
        <title>Phylogenomic reconstructions and comparative analyses of Kickxellomycotina fungi.</title>
        <authorList>
            <person name="Reynolds N.K."/>
            <person name="Stajich J.E."/>
            <person name="Barry K."/>
            <person name="Grigoriev I.V."/>
            <person name="Crous P."/>
            <person name="Smith M.E."/>
        </authorList>
    </citation>
    <scope>NUCLEOTIDE SEQUENCE</scope>
    <source>
        <strain evidence="8">RSA 567</strain>
    </source>
</reference>
<dbReference type="Gene3D" id="1.25.40.10">
    <property type="entry name" value="Tetratricopeptide repeat domain"/>
    <property type="match status" value="1"/>
</dbReference>
<dbReference type="InterPro" id="IPR036866">
    <property type="entry name" value="RibonucZ/Hydroxyglut_hydro"/>
</dbReference>
<dbReference type="GO" id="GO:0046872">
    <property type="term" value="F:metal ion binding"/>
    <property type="evidence" value="ECO:0007669"/>
    <property type="project" value="UniProtKB-KW"/>
</dbReference>
<dbReference type="AlphaFoldDB" id="A0A9W8EEU2"/>
<accession>A0A9W8EEU2</accession>
<dbReference type="PANTHER" id="PTHR46233:SF3">
    <property type="entry name" value="HYDROXYACYLGLUTATHIONE HYDROLASE GLOC"/>
    <property type="match status" value="1"/>
</dbReference>
<keyword evidence="2" id="KW-0479">Metal-binding</keyword>
<dbReference type="PROSITE" id="PS50005">
    <property type="entry name" value="TPR"/>
    <property type="match status" value="1"/>
</dbReference>
<keyword evidence="3" id="KW-0378">Hydrolase</keyword>
<keyword evidence="5" id="KW-0802">TPR repeat</keyword>
<feature type="domain" description="Metallo-beta-lactamase" evidence="7">
    <location>
        <begin position="300"/>
        <end position="486"/>
    </location>
</feature>
<feature type="region of interest" description="Disordered" evidence="6">
    <location>
        <begin position="15"/>
        <end position="78"/>
    </location>
</feature>
<dbReference type="InterPro" id="IPR051453">
    <property type="entry name" value="MBL_Glyoxalase_II"/>
</dbReference>
<protein>
    <recommendedName>
        <fullName evidence="7">Metallo-beta-lactamase domain-containing protein</fullName>
    </recommendedName>
</protein>
<gene>
    <name evidence="8" type="ORF">H4R34_001615</name>
</gene>
<comment type="caution">
    <text evidence="8">The sequence shown here is derived from an EMBL/GenBank/DDBJ whole genome shotgun (WGS) entry which is preliminary data.</text>
</comment>
<dbReference type="OrthoDB" id="515692at2759"/>